<gene>
    <name evidence="1" type="ORF">ORAREDHAP_LOCUS4675</name>
</gene>
<reference evidence="2" key="1">
    <citation type="journal article" date="2020" name="Genome Biol.">
        <title>Gamete binning: chromosome-level and haplotype-resolved genome assembly enabled by high-throughput single-cell sequencing of gamete genomes.</title>
        <authorList>
            <person name="Campoy J.A."/>
            <person name="Sun H."/>
            <person name="Goel M."/>
            <person name="Jiao W.-B."/>
            <person name="Folz-Donahue K."/>
            <person name="Wang N."/>
            <person name="Rubio M."/>
            <person name="Liu C."/>
            <person name="Kukat C."/>
            <person name="Ruiz D."/>
            <person name="Huettel B."/>
            <person name="Schneeberger K."/>
        </authorList>
    </citation>
    <scope>NUCLEOTIDE SEQUENCE [LARGE SCALE GENOMIC DNA]</scope>
    <source>
        <strain evidence="2">cv. Rojo Pasion</strain>
    </source>
</reference>
<evidence type="ECO:0000313" key="2">
    <source>
        <dbReference type="Proteomes" id="UP000507245"/>
    </source>
</evidence>
<keyword evidence="2" id="KW-1185">Reference proteome</keyword>
<dbReference type="EMBL" id="CAEKKB010000001">
    <property type="protein sequence ID" value="CAB4294346.1"/>
    <property type="molecule type" value="Genomic_DNA"/>
</dbReference>
<proteinExistence type="predicted"/>
<dbReference type="AlphaFoldDB" id="A0A6J5VYR4"/>
<dbReference type="Proteomes" id="UP000507245">
    <property type="component" value="Unassembled WGS sequence"/>
</dbReference>
<evidence type="ECO:0000313" key="1">
    <source>
        <dbReference type="EMBL" id="CAB4294346.1"/>
    </source>
</evidence>
<evidence type="ECO:0008006" key="3">
    <source>
        <dbReference type="Google" id="ProtNLM"/>
    </source>
</evidence>
<accession>A0A6J5VYR4</accession>
<dbReference type="OrthoDB" id="1670002at2759"/>
<protein>
    <recommendedName>
        <fullName evidence="3">Retrotransposon gag domain-containing protein</fullName>
    </recommendedName>
</protein>
<sequence length="73" mass="8409">MDLTQTTQKPEESANDFIMRWRSLNLQCSEKITEQSAMQMRYNNLMTDIATFVAITETQSFDALVSKASNVER</sequence>
<name>A0A6J5VYR4_PRUAR</name>
<organism evidence="1 2">
    <name type="scientific">Prunus armeniaca</name>
    <name type="common">Apricot</name>
    <name type="synonym">Armeniaca vulgaris</name>
    <dbReference type="NCBI Taxonomy" id="36596"/>
    <lineage>
        <taxon>Eukaryota</taxon>
        <taxon>Viridiplantae</taxon>
        <taxon>Streptophyta</taxon>
        <taxon>Embryophyta</taxon>
        <taxon>Tracheophyta</taxon>
        <taxon>Spermatophyta</taxon>
        <taxon>Magnoliopsida</taxon>
        <taxon>eudicotyledons</taxon>
        <taxon>Gunneridae</taxon>
        <taxon>Pentapetalae</taxon>
        <taxon>rosids</taxon>
        <taxon>fabids</taxon>
        <taxon>Rosales</taxon>
        <taxon>Rosaceae</taxon>
        <taxon>Amygdaloideae</taxon>
        <taxon>Amygdaleae</taxon>
        <taxon>Prunus</taxon>
    </lineage>
</organism>